<evidence type="ECO:0000256" key="9">
    <source>
        <dbReference type="RuleBase" id="RU003811"/>
    </source>
</evidence>
<keyword evidence="4 7" id="KW-0547">Nucleotide-binding</keyword>
<dbReference type="HAMAP" id="MF_02090">
    <property type="entry name" value="NadE_glutamine_dep"/>
    <property type="match status" value="1"/>
</dbReference>
<sequence>MPELKLAGATVNQIPINWENNRKNILDAIAMAKKEKVDILCLPELCITGYGCEDLFLGEWIYDRAFSELESIIPHCTGITVAIGFPLAFDTRHYNTTCVVKDGRPVGVYAKQFLANDGVHYEPRWFSPWPVGEEATVRICGQDVPLGDVTFQLHGAHIGFEICEDAWRQNRPACRLVEKGVNLILNPSASHFAFHKTLLREELIVSSSLDFKCTYVYANLLGNEAGRMIYDGEILIAHHGRLAARNKWLSFQPVELLTATVDVGNPDAEFPGPREYERRKEYEFVQAESLALFDYMRKSHSQGFVLSLSGGADSSTIAVLVREMVRRGIEALGLETFLLRSGLRLPATSSEKDIMEYILTTAYQGTVNSSQSTFDSARMLAAELGATFHSWKIDDEVKTYTGKIEKSIGRPLTWAQDDITLQNIQARARSPIIWMLANINNALLLTTSNRSEGDVGYATMDGDTSGSIAPIAAVDKAFIIHWLKWAERELGYSSLSHVNNLQPSAELRPLQQTQTDEDDLMPYTILVEIEKLAIRDHMSPVEVYDILKLQNLEPNDLLKSHISKFYRLWSRNQWKRERIAPSFHLDDFNVDPRTWCRFPILSGSYTEELKQLQEA</sequence>
<dbReference type="PROSITE" id="PS50263">
    <property type="entry name" value="CN_HYDROLASE"/>
    <property type="match status" value="1"/>
</dbReference>
<dbReference type="NCBIfam" id="TIGR00552">
    <property type="entry name" value="nadE"/>
    <property type="match status" value="1"/>
</dbReference>
<feature type="binding site" evidence="7">
    <location>
        <position position="423"/>
    </location>
    <ligand>
        <name>deamido-NAD(+)</name>
        <dbReference type="ChEBI" id="CHEBI:58437"/>
        <note>ligand shared between two neighboring subunits</note>
    </ligand>
</feature>
<keyword evidence="5 7" id="KW-0067">ATP-binding</keyword>
<feature type="binding site" evidence="7">
    <location>
        <position position="447"/>
    </location>
    <ligand>
        <name>ATP</name>
        <dbReference type="ChEBI" id="CHEBI:30616"/>
    </ligand>
</feature>
<dbReference type="Pfam" id="PF00795">
    <property type="entry name" value="CN_hydrolase"/>
    <property type="match status" value="1"/>
</dbReference>
<dbReference type="PIRSF" id="PIRSF006630">
    <property type="entry name" value="NADS_GAT"/>
    <property type="match status" value="1"/>
</dbReference>
<dbReference type="SUPFAM" id="SSF52402">
    <property type="entry name" value="Adenine nucleotide alpha hydrolases-like"/>
    <property type="match status" value="1"/>
</dbReference>
<dbReference type="GO" id="GO:0008795">
    <property type="term" value="F:NAD+ synthase activity"/>
    <property type="evidence" value="ECO:0007669"/>
    <property type="project" value="UniProtKB-UniRule"/>
</dbReference>
<dbReference type="AlphaFoldDB" id="A0A9X1HN96"/>
<dbReference type="InterPro" id="IPR014445">
    <property type="entry name" value="Gln-dep_NAD_synthase"/>
</dbReference>
<dbReference type="PANTHER" id="PTHR23090:SF9">
    <property type="entry name" value="GLUTAMINE-DEPENDENT NAD(+) SYNTHETASE"/>
    <property type="match status" value="1"/>
</dbReference>
<evidence type="ECO:0000256" key="6">
    <source>
        <dbReference type="ARBA" id="ARBA00023027"/>
    </source>
</evidence>
<feature type="binding site" evidence="7">
    <location>
        <position position="452"/>
    </location>
    <ligand>
        <name>deamido-NAD(+)</name>
        <dbReference type="ChEBI" id="CHEBI:58437"/>
        <note>ligand shared between two neighboring subunits</note>
    </ligand>
</feature>
<organism evidence="11 12">
    <name type="scientific">Fulvivirga sedimenti</name>
    <dbReference type="NCBI Taxonomy" id="2879465"/>
    <lineage>
        <taxon>Bacteria</taxon>
        <taxon>Pseudomonadati</taxon>
        <taxon>Bacteroidota</taxon>
        <taxon>Cytophagia</taxon>
        <taxon>Cytophagales</taxon>
        <taxon>Fulvivirgaceae</taxon>
        <taxon>Fulvivirga</taxon>
    </lineage>
</organism>
<feature type="binding site" evidence="7">
    <location>
        <position position="196"/>
    </location>
    <ligand>
        <name>L-glutamine</name>
        <dbReference type="ChEBI" id="CHEBI:58359"/>
    </ligand>
</feature>
<dbReference type="InterPro" id="IPR036526">
    <property type="entry name" value="C-N_Hydrolase_sf"/>
</dbReference>
<dbReference type="GO" id="GO:0004359">
    <property type="term" value="F:glutaminase activity"/>
    <property type="evidence" value="ECO:0007669"/>
    <property type="project" value="InterPro"/>
</dbReference>
<dbReference type="Pfam" id="PF02540">
    <property type="entry name" value="NAD_synthase"/>
    <property type="match status" value="1"/>
</dbReference>
<feature type="active site" description="Nucleophile; for glutaminase activity" evidence="7">
    <location>
        <position position="163"/>
    </location>
</feature>
<accession>A0A9X1HN96</accession>
<evidence type="ECO:0000256" key="2">
    <source>
        <dbReference type="ARBA" id="ARBA00007145"/>
    </source>
</evidence>
<evidence type="ECO:0000256" key="3">
    <source>
        <dbReference type="ARBA" id="ARBA00022598"/>
    </source>
</evidence>
<protein>
    <recommendedName>
        <fullName evidence="7 8">Glutamine-dependent NAD(+) synthetase</fullName>
        <ecNumber evidence="7 8">6.3.5.1</ecNumber>
    </recommendedName>
    <alternativeName>
        <fullName evidence="7 8">NAD(+) synthase [glutamine-hydrolyzing]</fullName>
    </alternativeName>
</protein>
<comment type="function">
    <text evidence="7">Catalyzes the ATP-dependent amidation of deamido-NAD to form NAD. Uses L-glutamine as a nitrogen source.</text>
</comment>
<comment type="catalytic activity">
    <reaction evidence="7 8">
        <text>deamido-NAD(+) + L-glutamine + ATP + H2O = L-glutamate + AMP + diphosphate + NAD(+) + H(+)</text>
        <dbReference type="Rhea" id="RHEA:24384"/>
        <dbReference type="ChEBI" id="CHEBI:15377"/>
        <dbReference type="ChEBI" id="CHEBI:15378"/>
        <dbReference type="ChEBI" id="CHEBI:29985"/>
        <dbReference type="ChEBI" id="CHEBI:30616"/>
        <dbReference type="ChEBI" id="CHEBI:33019"/>
        <dbReference type="ChEBI" id="CHEBI:57540"/>
        <dbReference type="ChEBI" id="CHEBI:58359"/>
        <dbReference type="ChEBI" id="CHEBI:58437"/>
        <dbReference type="ChEBI" id="CHEBI:456215"/>
        <dbReference type="EC" id="6.3.5.1"/>
    </reaction>
</comment>
<dbReference type="EMBL" id="JAIXNE010000001">
    <property type="protein sequence ID" value="MCA6073722.1"/>
    <property type="molecule type" value="Genomic_DNA"/>
</dbReference>
<feature type="binding site" evidence="7">
    <location>
        <position position="575"/>
    </location>
    <ligand>
        <name>deamido-NAD(+)</name>
        <dbReference type="ChEBI" id="CHEBI:58437"/>
        <note>ligand shared between two neighboring subunits</note>
    </ligand>
</feature>
<feature type="active site" description="For glutaminase activity" evidence="7">
    <location>
        <position position="111"/>
    </location>
</feature>
<name>A0A9X1HN96_9BACT</name>
<evidence type="ECO:0000256" key="1">
    <source>
        <dbReference type="ARBA" id="ARBA00005188"/>
    </source>
</evidence>
<dbReference type="CDD" id="cd07570">
    <property type="entry name" value="GAT_Gln-NAD-synth"/>
    <property type="match status" value="1"/>
</dbReference>
<evidence type="ECO:0000256" key="4">
    <source>
        <dbReference type="ARBA" id="ARBA00022741"/>
    </source>
</evidence>
<proteinExistence type="inferred from homology"/>
<dbReference type="InterPro" id="IPR003010">
    <property type="entry name" value="C-N_Hydrolase"/>
</dbReference>
<dbReference type="GO" id="GO:0005524">
    <property type="term" value="F:ATP binding"/>
    <property type="evidence" value="ECO:0007669"/>
    <property type="project" value="UniProtKB-UniRule"/>
</dbReference>
<keyword evidence="6 7" id="KW-0520">NAD</keyword>
<dbReference type="RefSeq" id="WP_225696833.1">
    <property type="nucleotide sequence ID" value="NZ_JAIXNE010000001.1"/>
</dbReference>
<dbReference type="InterPro" id="IPR022310">
    <property type="entry name" value="NAD/GMP_synthase"/>
</dbReference>
<dbReference type="Proteomes" id="UP001139409">
    <property type="component" value="Unassembled WGS sequence"/>
</dbReference>
<evidence type="ECO:0000259" key="10">
    <source>
        <dbReference type="PROSITE" id="PS50263"/>
    </source>
</evidence>
<dbReference type="InterPro" id="IPR014729">
    <property type="entry name" value="Rossmann-like_a/b/a_fold"/>
</dbReference>
<feature type="domain" description="CN hydrolase" evidence="10">
    <location>
        <begin position="6"/>
        <end position="263"/>
    </location>
</feature>
<evidence type="ECO:0000256" key="5">
    <source>
        <dbReference type="ARBA" id="ARBA00022840"/>
    </source>
</evidence>
<comment type="similarity">
    <text evidence="9">Belongs to the NAD synthetase family.</text>
</comment>
<gene>
    <name evidence="7 11" type="primary">nadE</name>
    <name evidence="11" type="ORF">LDX50_02530</name>
</gene>
<evidence type="ECO:0000313" key="11">
    <source>
        <dbReference type="EMBL" id="MCA6073722.1"/>
    </source>
</evidence>
<dbReference type="Gene3D" id="3.40.50.620">
    <property type="entry name" value="HUPs"/>
    <property type="match status" value="1"/>
</dbReference>
<dbReference type="Gene3D" id="3.60.110.10">
    <property type="entry name" value="Carbon-nitrogen hydrolase"/>
    <property type="match status" value="1"/>
</dbReference>
<feature type="binding site" evidence="7">
    <location>
        <position position="190"/>
    </location>
    <ligand>
        <name>L-glutamine</name>
        <dbReference type="ChEBI" id="CHEBI:58359"/>
    </ligand>
</feature>
<comment type="caution">
    <text evidence="7">Lacks conserved residue(s) required for the propagation of feature annotation.</text>
</comment>
<comment type="similarity">
    <text evidence="2 7 8">In the C-terminal section; belongs to the NAD synthetase family.</text>
</comment>
<comment type="caution">
    <text evidence="11">The sequence shown here is derived from an EMBL/GenBank/DDBJ whole genome shotgun (WGS) entry which is preliminary data.</text>
</comment>
<dbReference type="InterPro" id="IPR003694">
    <property type="entry name" value="NAD_synthase"/>
</dbReference>
<comment type="pathway">
    <text evidence="1 7 8">Cofactor biosynthesis; NAD(+) biosynthesis; NAD(+) from deamido-NAD(+) (L-Gln route): step 1/1.</text>
</comment>
<feature type="active site" description="Proton acceptor; for glutaminase activity" evidence="7">
    <location>
        <position position="44"/>
    </location>
</feature>
<evidence type="ECO:0000256" key="7">
    <source>
        <dbReference type="HAMAP-Rule" id="MF_02090"/>
    </source>
</evidence>
<dbReference type="GO" id="GO:0009435">
    <property type="term" value="P:NAD+ biosynthetic process"/>
    <property type="evidence" value="ECO:0007669"/>
    <property type="project" value="UniProtKB-UniRule"/>
</dbReference>
<dbReference type="GO" id="GO:0003952">
    <property type="term" value="F:NAD+ synthase (glutamine-hydrolyzing) activity"/>
    <property type="evidence" value="ECO:0007669"/>
    <property type="project" value="UniProtKB-UniRule"/>
</dbReference>
<dbReference type="EC" id="6.3.5.1" evidence="7 8"/>
<evidence type="ECO:0000256" key="8">
    <source>
        <dbReference type="PIRNR" id="PIRNR006630"/>
    </source>
</evidence>
<reference evidence="11" key="1">
    <citation type="submission" date="2021-09" db="EMBL/GenBank/DDBJ databases">
        <title>Fulvivirga sp. isolated from coastal sediment.</title>
        <authorList>
            <person name="Yu H."/>
        </authorList>
    </citation>
    <scope>NUCLEOTIDE SEQUENCE</scope>
    <source>
        <strain evidence="11">1062</strain>
    </source>
</reference>
<keyword evidence="3 7" id="KW-0436">Ligase</keyword>
<dbReference type="CDD" id="cd00553">
    <property type="entry name" value="NAD_synthase"/>
    <property type="match status" value="1"/>
</dbReference>
<dbReference type="PANTHER" id="PTHR23090">
    <property type="entry name" value="NH 3 /GLUTAMINE-DEPENDENT NAD + SYNTHETASE"/>
    <property type="match status" value="1"/>
</dbReference>
<dbReference type="SUPFAM" id="SSF56317">
    <property type="entry name" value="Carbon-nitrogen hydrolase"/>
    <property type="match status" value="1"/>
</dbReference>
<dbReference type="GO" id="GO:0005737">
    <property type="term" value="C:cytoplasm"/>
    <property type="evidence" value="ECO:0007669"/>
    <property type="project" value="InterPro"/>
</dbReference>
<evidence type="ECO:0000313" key="12">
    <source>
        <dbReference type="Proteomes" id="UP001139409"/>
    </source>
</evidence>
<keyword evidence="12" id="KW-1185">Reference proteome</keyword>